<gene>
    <name evidence="2" type="ORF">VIN30_08655</name>
</gene>
<evidence type="ECO:0000256" key="1">
    <source>
        <dbReference type="SAM" id="MobiDB-lite"/>
    </source>
</evidence>
<feature type="compositionally biased region" description="Low complexity" evidence="1">
    <location>
        <begin position="172"/>
        <end position="184"/>
    </location>
</feature>
<dbReference type="Proteomes" id="UP001349994">
    <property type="component" value="Unassembled WGS sequence"/>
</dbReference>
<feature type="region of interest" description="Disordered" evidence="1">
    <location>
        <begin position="112"/>
        <end position="184"/>
    </location>
</feature>
<keyword evidence="3" id="KW-1185">Reference proteome</keyword>
<evidence type="ECO:0000313" key="2">
    <source>
        <dbReference type="EMBL" id="MEC4176512.1"/>
    </source>
</evidence>
<name>A0ABU6IJB7_9ACTN</name>
<dbReference type="SUPFAM" id="SSF49879">
    <property type="entry name" value="SMAD/FHA domain"/>
    <property type="match status" value="1"/>
</dbReference>
<protein>
    <recommendedName>
        <fullName evidence="4">FHA domain-containing protein</fullName>
    </recommendedName>
</protein>
<sequence length="245" mass="24669">MPELLLEDLRTGAVVHATAPGGILGRAGDFSPDAFSPRVSGVHAVVAASPDGRWTIEHTGRNESSVLRGGSWSTLRAGAPQPLFGGETLKLADMVFRVRINPVGDGFSRPLSLSEAGDLAQSSTSAEGGLKPAPTEAERANPVGNIGVDPAGNIEAIPVGNTGTESVGGGFSRPSGTASSSSNAAASATSNATPVAVAWSVRCPVCGTEHAVEGPAARISTCSFCKDPLDAGQIARVSARPHPAA</sequence>
<organism evidence="2 3">
    <name type="scientific">Adlercreutzia wanghongyangiae</name>
    <dbReference type="NCBI Taxonomy" id="3111451"/>
    <lineage>
        <taxon>Bacteria</taxon>
        <taxon>Bacillati</taxon>
        <taxon>Actinomycetota</taxon>
        <taxon>Coriobacteriia</taxon>
        <taxon>Eggerthellales</taxon>
        <taxon>Eggerthellaceae</taxon>
        <taxon>Adlercreutzia</taxon>
    </lineage>
</organism>
<accession>A0ABU6IJB7</accession>
<evidence type="ECO:0008006" key="4">
    <source>
        <dbReference type="Google" id="ProtNLM"/>
    </source>
</evidence>
<comment type="caution">
    <text evidence="2">The sequence shown here is derived from an EMBL/GenBank/DDBJ whole genome shotgun (WGS) entry which is preliminary data.</text>
</comment>
<dbReference type="InterPro" id="IPR008984">
    <property type="entry name" value="SMAD_FHA_dom_sf"/>
</dbReference>
<proteinExistence type="predicted"/>
<evidence type="ECO:0000313" key="3">
    <source>
        <dbReference type="Proteomes" id="UP001349994"/>
    </source>
</evidence>
<dbReference type="EMBL" id="JAYMFF010000016">
    <property type="protein sequence ID" value="MEC4176512.1"/>
    <property type="molecule type" value="Genomic_DNA"/>
</dbReference>
<dbReference type="RefSeq" id="WP_338210862.1">
    <property type="nucleotide sequence ID" value="NZ_JAYMFF010000016.1"/>
</dbReference>
<reference evidence="2 3" key="1">
    <citation type="submission" date="2024-01" db="EMBL/GenBank/DDBJ databases">
        <title>novel species in genus Adlercreutzia.</title>
        <authorList>
            <person name="Liu X."/>
        </authorList>
    </citation>
    <scope>NUCLEOTIDE SEQUENCE [LARGE SCALE GENOMIC DNA]</scope>
    <source>
        <strain evidence="2 3">R7</strain>
    </source>
</reference>